<dbReference type="Proteomes" id="UP000580051">
    <property type="component" value="Unassembled WGS sequence"/>
</dbReference>
<sequence>MEYKSYVHMLTPTDRKRYQHLREGKKISGFVVQYETKIGDKWYPVVRYDTAHGVAHKDVLNHRGLREKVMLGEMDYKEALNLADVDIRENWTSYRAQFLRRMGKSTTPP</sequence>
<dbReference type="InterPro" id="IPR056135">
    <property type="entry name" value="DUF7718"/>
</dbReference>
<dbReference type="Pfam" id="PF24839">
    <property type="entry name" value="DUF7718"/>
    <property type="match status" value="1"/>
</dbReference>
<organism evidence="2 3">
    <name type="scientific">Candidatus Hakubella thermalkaliphila</name>
    <dbReference type="NCBI Taxonomy" id="2754717"/>
    <lineage>
        <taxon>Bacteria</taxon>
        <taxon>Bacillati</taxon>
        <taxon>Actinomycetota</taxon>
        <taxon>Actinomycetota incertae sedis</taxon>
        <taxon>Candidatus Hakubellales</taxon>
        <taxon>Candidatus Hakubellaceae</taxon>
        <taxon>Candidatus Hakubella</taxon>
    </lineage>
</organism>
<comment type="caution">
    <text evidence="2">The sequence shown here is derived from an EMBL/GenBank/DDBJ whole genome shotgun (WGS) entry which is preliminary data.</text>
</comment>
<proteinExistence type="predicted"/>
<evidence type="ECO:0000313" key="3">
    <source>
        <dbReference type="Proteomes" id="UP000580051"/>
    </source>
</evidence>
<feature type="domain" description="DUF7718" evidence="1">
    <location>
        <begin position="1"/>
        <end position="101"/>
    </location>
</feature>
<name>A0A6V8QH24_9ACTN</name>
<evidence type="ECO:0000313" key="2">
    <source>
        <dbReference type="EMBL" id="GFP21051.1"/>
    </source>
</evidence>
<accession>A0A6V8QH24</accession>
<gene>
    <name evidence="2" type="ORF">HKBW3S06_00277</name>
</gene>
<dbReference type="AlphaFoldDB" id="A0A6V8QH24"/>
<protein>
    <recommendedName>
        <fullName evidence="1">DUF7718 domain-containing protein</fullName>
    </recommendedName>
</protein>
<dbReference type="EMBL" id="BLRV01000014">
    <property type="protein sequence ID" value="GFP21051.1"/>
    <property type="molecule type" value="Genomic_DNA"/>
</dbReference>
<reference evidence="2 3" key="1">
    <citation type="journal article" date="2020" name="Front. Microbiol.">
        <title>Single-cell genomics of novel Actinobacteria with the Wood-Ljungdahl pathway discovered in a serpentinizing system.</title>
        <authorList>
            <person name="Merino N."/>
            <person name="Kawai M."/>
            <person name="Boyd E.S."/>
            <person name="Colman D.R."/>
            <person name="McGlynn S.E."/>
            <person name="Nealson K.H."/>
            <person name="Kurokawa K."/>
            <person name="Hongoh Y."/>
        </authorList>
    </citation>
    <scope>NUCLEOTIDE SEQUENCE [LARGE SCALE GENOMIC DNA]</scope>
    <source>
        <strain evidence="2 3">S06</strain>
    </source>
</reference>
<evidence type="ECO:0000259" key="1">
    <source>
        <dbReference type="Pfam" id="PF24839"/>
    </source>
</evidence>